<name>A0A5E4NNZ6_9HEMI</name>
<evidence type="ECO:0000313" key="2">
    <source>
        <dbReference type="EMBL" id="VVC44291.1"/>
    </source>
</evidence>
<reference evidence="2 3" key="1">
    <citation type="submission" date="2019-08" db="EMBL/GenBank/DDBJ databases">
        <authorList>
            <person name="Alioto T."/>
            <person name="Alioto T."/>
            <person name="Gomez Garrido J."/>
        </authorList>
    </citation>
    <scope>NUCLEOTIDE SEQUENCE [LARGE SCALE GENOMIC DNA]</scope>
</reference>
<organism evidence="2 3">
    <name type="scientific">Cinara cedri</name>
    <dbReference type="NCBI Taxonomy" id="506608"/>
    <lineage>
        <taxon>Eukaryota</taxon>
        <taxon>Metazoa</taxon>
        <taxon>Ecdysozoa</taxon>
        <taxon>Arthropoda</taxon>
        <taxon>Hexapoda</taxon>
        <taxon>Insecta</taxon>
        <taxon>Pterygota</taxon>
        <taxon>Neoptera</taxon>
        <taxon>Paraneoptera</taxon>
        <taxon>Hemiptera</taxon>
        <taxon>Sternorrhyncha</taxon>
        <taxon>Aphidomorpha</taxon>
        <taxon>Aphidoidea</taxon>
        <taxon>Aphididae</taxon>
        <taxon>Lachninae</taxon>
        <taxon>Cinara</taxon>
    </lineage>
</organism>
<dbReference type="EMBL" id="CABPRJ010002377">
    <property type="protein sequence ID" value="VVC44291.1"/>
    <property type="molecule type" value="Genomic_DNA"/>
</dbReference>
<keyword evidence="3" id="KW-1185">Reference proteome</keyword>
<dbReference type="OrthoDB" id="6631430at2759"/>
<gene>
    <name evidence="2" type="ORF">CINCED_3A001515</name>
</gene>
<keyword evidence="1" id="KW-1133">Transmembrane helix</keyword>
<keyword evidence="1" id="KW-0812">Transmembrane</keyword>
<evidence type="ECO:0000313" key="3">
    <source>
        <dbReference type="Proteomes" id="UP000325440"/>
    </source>
</evidence>
<keyword evidence="1" id="KW-0472">Membrane</keyword>
<accession>A0A5E4NNZ6</accession>
<protein>
    <submittedName>
        <fullName evidence="2">Uncharacterized protein</fullName>
    </submittedName>
</protein>
<evidence type="ECO:0000256" key="1">
    <source>
        <dbReference type="SAM" id="Phobius"/>
    </source>
</evidence>
<sequence length="1465" mass="168588">MWDNNYNAFLVNERQASCCYFNETSSTSLVCLLRENELVNCDRLFGYPADLNLIFNDCSPELCDKLLIGSLANFSIEDIIKLPTNLIYFLPKNKLDILSGTHLASLLIANEDDSIIAKKILQSVVTNQQRIQFLNFLVTKIIKNDKILEFISETVYKWNFNVKDGKFQKLSNICGYALARLWAPYILTSSKPIKIRLLTLLTEAEQKQNHRAFCNIYKQSNWKNLPKSVRRSWSMLLINQSYPSALNKWTVEQIAQYKFLLPDFNNNELIRLIPYNELSKMILSNIEFDYPQARFLFSWLMENSTLKDLKLLYPTFFFKLSPLQINEFEPEEWAAEKVSISSLKNNYLSYAAAKQIFNKIASYWLSSKLNFVNEWTSEDLRHLPLLYTQPATSFLKFCSTPPSIQSLIAVDSYMLTDRQAFYLSGCSSMFSFHKNDPKLLLGLKYFIKAIPVSSFLNVDIGYINHQVLSHLVSSVNDHNLPMAFHIFNITNPVKRTYFIEEMLKNKHNILFEQLAPSDISDPIVDVLKQLYSNYTNRIDNLPKYLLNVIIENDELLFKWTGNGSTFIKGLYNGYTCNFIQKINSVDFMVFISNYNAYLKLNKKVFPKNLQVCVAKAFIDYLKLKSRFTINYSTPLYLEGWEIEAVQGFILTTLPLDVILNSILRDNILYTIGRLSFPELMIASEPNKLSSMVDQYITCILKNESSLSYEHLYTLGNLIHFIPTMYLSVIDEQSFKFLIESSLFDTRICVDSLSKDKWANLIIKAFGNLENWSSDTLVTLSDLLIVLNQGQLDSIPKISRLNSADIIQTRYADEIEWLSNNIPFYKGCELFLGDRFVDFTNSLSVLINFHLTSIQNQLQMISPINNNHLYKEIIKSSEAKPKMFKPSVLIPVPEFNYVLNILASPNKLLNKFFAGKEKEDKNNSVNTKKNIEVLTTQTTSITTESISILEVKNSTNSSFTTPILISSKYNESSTTSLENDQYTENSLDVTFIPLAGTINNYNTILNTKNNGNYKMLLNENDKFNTNVPTYNQEITTPIPQITKKFEYIKHNLTYSLLNLKNEKIMHDIQNYTYYSISSNNSLLSKKKENITLNDNQSERKKRSFELFFNSTLQIGCEALKILGPASVISTRFNSIVHSMSNEELENCIDLLGSFDIDSELSRYIWSKIKNKIALHTFGSVLSGLNIDDIKTIELDVNSPWSLELIDLLSKHIKMNKIRKEITNQFMRKSRADMPLHLWSSFGSLICQLEPRMYKIIMPNKELFWKTCSAFNNIKTYDKPCIRNLASIAVSVIGQPNLWTTTEVEHMGIIICGINITQWQVLLQFNSKALEGLSPNTIKCLNNQQIMLMNDSHMKHLTPKSSQTLMEIHSNLLDFQTSEVLLKLVHFEIKMDWKLTSVVVKSKTVQGNKQLRDNNSNIDSTIYAYESTNNISSNYMQAISIATTETPFYNMLYFSILSTVFLLFIVG</sequence>
<dbReference type="Proteomes" id="UP000325440">
    <property type="component" value="Unassembled WGS sequence"/>
</dbReference>
<proteinExistence type="predicted"/>
<feature type="transmembrane region" description="Helical" evidence="1">
    <location>
        <begin position="1446"/>
        <end position="1464"/>
    </location>
</feature>